<evidence type="ECO:0000256" key="3">
    <source>
        <dbReference type="ARBA" id="ARBA00023002"/>
    </source>
</evidence>
<dbReference type="InterPro" id="IPR002347">
    <property type="entry name" value="SDR_fam"/>
</dbReference>
<evidence type="ECO:0000256" key="4">
    <source>
        <dbReference type="SAM" id="Phobius"/>
    </source>
</evidence>
<dbReference type="Pfam" id="PF13561">
    <property type="entry name" value="adh_short_C2"/>
    <property type="match status" value="1"/>
</dbReference>
<keyword evidence="4" id="KW-0812">Transmembrane</keyword>
<dbReference type="PANTHER" id="PTHR43618">
    <property type="entry name" value="7-ALPHA-HYDROXYSTEROID DEHYDROGENASE"/>
    <property type="match status" value="1"/>
</dbReference>
<evidence type="ECO:0000313" key="6">
    <source>
        <dbReference type="Proteomes" id="UP000799423"/>
    </source>
</evidence>
<keyword evidence="2" id="KW-0521">NADP</keyword>
<keyword evidence="4" id="KW-0472">Membrane</keyword>
<dbReference type="Gene3D" id="3.40.50.720">
    <property type="entry name" value="NAD(P)-binding Rossmann-like Domain"/>
    <property type="match status" value="1"/>
</dbReference>
<sequence length="297" mass="31164">MDTAALFRVDGMVAVITGGATGIGLMIAKALSAGGASKIYILGRRKPALELAAAQHKNLIPIQCDITSKPDLQSAVDFITKDAGHINLFVANSGIIGPTATYNPSSSLGELRKSLFDDISMADFTNVFHVNTTATYFSIIAFLELLDAGNKAALKGGFGAPLNETSDVPSIQSQVMVTSSIAAYLREHLAPPSYVGSKAAITQLVKQMSTGLARFGIRVNALAPGYFPSEMAASAIAKRNPATETVDDPKFIPVRKFGSEDEMGGTVLYLAGRAGSFNNGLVLLLDGGRAAVTRTTY</sequence>
<dbReference type="InterPro" id="IPR052178">
    <property type="entry name" value="Sec_Metab_Biosynth_SDR"/>
</dbReference>
<organism evidence="5 6">
    <name type="scientific">Plenodomus tracheiphilus IPT5</name>
    <dbReference type="NCBI Taxonomy" id="1408161"/>
    <lineage>
        <taxon>Eukaryota</taxon>
        <taxon>Fungi</taxon>
        <taxon>Dikarya</taxon>
        <taxon>Ascomycota</taxon>
        <taxon>Pezizomycotina</taxon>
        <taxon>Dothideomycetes</taxon>
        <taxon>Pleosporomycetidae</taxon>
        <taxon>Pleosporales</taxon>
        <taxon>Pleosporineae</taxon>
        <taxon>Leptosphaeriaceae</taxon>
        <taxon>Plenodomus</taxon>
    </lineage>
</organism>
<dbReference type="PANTHER" id="PTHR43618:SF18">
    <property type="entry name" value="SHORT CHAIN DEHYDROGENASE_REDUCTASE FAMILY (AFU_ORTHOLOGUE AFUA_5G12480)"/>
    <property type="match status" value="1"/>
</dbReference>
<dbReference type="Pfam" id="PF00106">
    <property type="entry name" value="adh_short"/>
    <property type="match status" value="1"/>
</dbReference>
<dbReference type="PRINTS" id="PR00081">
    <property type="entry name" value="GDHRDH"/>
</dbReference>
<name>A0A6A7BDV6_9PLEO</name>
<dbReference type="InterPro" id="IPR036291">
    <property type="entry name" value="NAD(P)-bd_dom_sf"/>
</dbReference>
<dbReference type="Proteomes" id="UP000799423">
    <property type="component" value="Unassembled WGS sequence"/>
</dbReference>
<protein>
    <submittedName>
        <fullName evidence="5">Short chain dehydrogenase</fullName>
    </submittedName>
</protein>
<evidence type="ECO:0000256" key="2">
    <source>
        <dbReference type="ARBA" id="ARBA00022857"/>
    </source>
</evidence>
<evidence type="ECO:0000313" key="5">
    <source>
        <dbReference type="EMBL" id="KAF2853570.1"/>
    </source>
</evidence>
<evidence type="ECO:0000256" key="1">
    <source>
        <dbReference type="ARBA" id="ARBA00006484"/>
    </source>
</evidence>
<comment type="similarity">
    <text evidence="1">Belongs to the short-chain dehydrogenases/reductases (SDR) family.</text>
</comment>
<keyword evidence="4" id="KW-1133">Transmembrane helix</keyword>
<feature type="transmembrane region" description="Helical" evidence="4">
    <location>
        <begin position="12"/>
        <end position="36"/>
    </location>
</feature>
<reference evidence="5" key="1">
    <citation type="submission" date="2020-01" db="EMBL/GenBank/DDBJ databases">
        <authorList>
            <consortium name="DOE Joint Genome Institute"/>
            <person name="Haridas S."/>
            <person name="Albert R."/>
            <person name="Binder M."/>
            <person name="Bloem J."/>
            <person name="Labutti K."/>
            <person name="Salamov A."/>
            <person name="Andreopoulos B."/>
            <person name="Baker S.E."/>
            <person name="Barry K."/>
            <person name="Bills G."/>
            <person name="Bluhm B.H."/>
            <person name="Cannon C."/>
            <person name="Castanera R."/>
            <person name="Culley D.E."/>
            <person name="Daum C."/>
            <person name="Ezra D."/>
            <person name="Gonzalez J.B."/>
            <person name="Henrissat B."/>
            <person name="Kuo A."/>
            <person name="Liang C."/>
            <person name="Lipzen A."/>
            <person name="Lutzoni F."/>
            <person name="Magnuson J."/>
            <person name="Mondo S."/>
            <person name="Nolan M."/>
            <person name="Ohm R."/>
            <person name="Pangilinan J."/>
            <person name="Park H.-J."/>
            <person name="Ramirez L."/>
            <person name="Alfaro M."/>
            <person name="Sun H."/>
            <person name="Tritt A."/>
            <person name="Yoshinaga Y."/>
            <person name="Zwiers L.-H."/>
            <person name="Turgeon B.G."/>
            <person name="Goodwin S.B."/>
            <person name="Spatafora J.W."/>
            <person name="Crous P.W."/>
            <person name="Grigoriev I.V."/>
        </authorList>
    </citation>
    <scope>NUCLEOTIDE SEQUENCE</scope>
    <source>
        <strain evidence="5">IPT5</strain>
    </source>
</reference>
<dbReference type="GO" id="GO:0016491">
    <property type="term" value="F:oxidoreductase activity"/>
    <property type="evidence" value="ECO:0007669"/>
    <property type="project" value="UniProtKB-KW"/>
</dbReference>
<gene>
    <name evidence="5" type="ORF">T440DRAFT_487455</name>
</gene>
<keyword evidence="6" id="KW-1185">Reference proteome</keyword>
<dbReference type="SUPFAM" id="SSF51735">
    <property type="entry name" value="NAD(P)-binding Rossmann-fold domains"/>
    <property type="match status" value="1"/>
</dbReference>
<dbReference type="OrthoDB" id="2898618at2759"/>
<keyword evidence="3" id="KW-0560">Oxidoreductase</keyword>
<dbReference type="AlphaFoldDB" id="A0A6A7BDV6"/>
<dbReference type="EMBL" id="MU006295">
    <property type="protein sequence ID" value="KAF2853570.1"/>
    <property type="molecule type" value="Genomic_DNA"/>
</dbReference>
<accession>A0A6A7BDV6</accession>
<proteinExistence type="inferred from homology"/>